<organism evidence="1">
    <name type="scientific">marine sediment metagenome</name>
    <dbReference type="NCBI Taxonomy" id="412755"/>
    <lineage>
        <taxon>unclassified sequences</taxon>
        <taxon>metagenomes</taxon>
        <taxon>ecological metagenomes</taxon>
    </lineage>
</organism>
<protein>
    <submittedName>
        <fullName evidence="1">Uncharacterized protein</fullName>
    </submittedName>
</protein>
<evidence type="ECO:0000313" key="1">
    <source>
        <dbReference type="EMBL" id="GAG74678.1"/>
    </source>
</evidence>
<dbReference type="AlphaFoldDB" id="X1AQT8"/>
<sequence length="94" mass="9607">MTIDASGLVAIGPDQPTAKLDVRAQGALSIDVVFRLRNSANTDDIVTVNGNNVMAIHNGTAPTANLATAGQLYVEGGALKYRGSNGTVTVIANP</sequence>
<reference evidence="1" key="1">
    <citation type="journal article" date="2014" name="Front. Microbiol.">
        <title>High frequency of phylogenetically diverse reductive dehalogenase-homologous genes in deep subseafloor sedimentary metagenomes.</title>
        <authorList>
            <person name="Kawai M."/>
            <person name="Futagami T."/>
            <person name="Toyoda A."/>
            <person name="Takaki Y."/>
            <person name="Nishi S."/>
            <person name="Hori S."/>
            <person name="Arai W."/>
            <person name="Tsubouchi T."/>
            <person name="Morono Y."/>
            <person name="Uchiyama I."/>
            <person name="Ito T."/>
            <person name="Fujiyama A."/>
            <person name="Inagaki F."/>
            <person name="Takami H."/>
        </authorList>
    </citation>
    <scope>NUCLEOTIDE SEQUENCE</scope>
    <source>
        <strain evidence="1">Expedition CK06-06</strain>
    </source>
</reference>
<name>X1AQT8_9ZZZZ</name>
<comment type="caution">
    <text evidence="1">The sequence shown here is derived from an EMBL/GenBank/DDBJ whole genome shotgun (WGS) entry which is preliminary data.</text>
</comment>
<proteinExistence type="predicted"/>
<dbReference type="EMBL" id="BART01018301">
    <property type="protein sequence ID" value="GAG74678.1"/>
    <property type="molecule type" value="Genomic_DNA"/>
</dbReference>
<gene>
    <name evidence="1" type="ORF">S01H4_34569</name>
</gene>
<accession>X1AQT8</accession>